<name>Q25459_MEGRO</name>
<dbReference type="InterPro" id="IPR016186">
    <property type="entry name" value="C-type_lectin-like/link_sf"/>
</dbReference>
<keyword evidence="2" id="KW-0732">Signal</keyword>
<dbReference type="InterPro" id="IPR050111">
    <property type="entry name" value="C-type_lectin/snaclec_domain"/>
</dbReference>
<protein>
    <submittedName>
        <fullName evidence="4">Lectin BRA-3</fullName>
    </submittedName>
</protein>
<feature type="chain" id="PRO_5004202841" evidence="2">
    <location>
        <begin position="25"/>
        <end position="162"/>
    </location>
</feature>
<evidence type="ECO:0000256" key="1">
    <source>
        <dbReference type="ARBA" id="ARBA00023157"/>
    </source>
</evidence>
<dbReference type="EMBL" id="D13298">
    <property type="protein sequence ID" value="BAA02555.1"/>
    <property type="molecule type" value="mRNA"/>
</dbReference>
<organism evidence="4">
    <name type="scientific">Megabalanus rosa</name>
    <name type="common">Acorn barnacle</name>
    <dbReference type="NCBI Taxonomy" id="6680"/>
    <lineage>
        <taxon>Eukaryota</taxon>
        <taxon>Metazoa</taxon>
        <taxon>Ecdysozoa</taxon>
        <taxon>Arthropoda</taxon>
        <taxon>Crustacea</taxon>
        <taxon>Multicrustacea</taxon>
        <taxon>Cirripedia</taxon>
        <taxon>Thoracica</taxon>
        <taxon>Thoracicalcarea</taxon>
        <taxon>Balanomorpha</taxon>
        <taxon>Balanoidea</taxon>
        <taxon>Balanidae</taxon>
        <taxon>Megabalaninae</taxon>
        <taxon>Megabalanus</taxon>
    </lineage>
</organism>
<dbReference type="PANTHER" id="PTHR22803">
    <property type="entry name" value="MANNOSE, PHOSPHOLIPASE, LECTIN RECEPTOR RELATED"/>
    <property type="match status" value="1"/>
</dbReference>
<dbReference type="PIR" id="JC1504">
    <property type="entry name" value="LNRC3"/>
</dbReference>
<dbReference type="InterPro" id="IPR001304">
    <property type="entry name" value="C-type_lectin-like"/>
</dbReference>
<proteinExistence type="evidence at transcript level"/>
<dbReference type="Gene3D" id="3.10.100.10">
    <property type="entry name" value="Mannose-Binding Protein A, subunit A"/>
    <property type="match status" value="1"/>
</dbReference>
<reference evidence="4" key="1">
    <citation type="journal article" date="1993" name="Gene">
        <title>Acorn barnacle Megabalanus rosa lectin (BRA-3): cDNA cloning, gene structure and seasonal changes of mRNA and protein levels.</title>
        <authorList>
            <person name="Takamatsu N."/>
            <person name="Takeda T."/>
            <person name="Kojima M."/>
            <person name="Heishi M."/>
            <person name="Muramoto K."/>
            <person name="Kamiya H."/>
            <person name="Shiba T."/>
        </authorList>
    </citation>
    <scope>NUCLEOTIDE SEQUENCE</scope>
</reference>
<dbReference type="PROSITE" id="PS50041">
    <property type="entry name" value="C_TYPE_LECTIN_2"/>
    <property type="match status" value="1"/>
</dbReference>
<dbReference type="SMART" id="SM00034">
    <property type="entry name" value="CLECT"/>
    <property type="match status" value="1"/>
</dbReference>
<feature type="signal peptide" evidence="2">
    <location>
        <begin position="1"/>
        <end position="24"/>
    </location>
</feature>
<evidence type="ECO:0000256" key="2">
    <source>
        <dbReference type="SAM" id="SignalP"/>
    </source>
</evidence>
<dbReference type="PROSITE" id="PS00615">
    <property type="entry name" value="C_TYPE_LECTIN_1"/>
    <property type="match status" value="1"/>
</dbReference>
<dbReference type="SUPFAM" id="SSF56436">
    <property type="entry name" value="C-type lectin-like"/>
    <property type="match status" value="1"/>
</dbReference>
<keyword evidence="1" id="KW-1015">Disulfide bond</keyword>
<dbReference type="InterPro" id="IPR016187">
    <property type="entry name" value="CTDL_fold"/>
</dbReference>
<accession>Q25459</accession>
<dbReference type="InterPro" id="IPR018378">
    <property type="entry name" value="C-type_lectin_CS"/>
</dbReference>
<dbReference type="CDD" id="cd00037">
    <property type="entry name" value="CLECT"/>
    <property type="match status" value="1"/>
</dbReference>
<evidence type="ECO:0000259" key="3">
    <source>
        <dbReference type="PROSITE" id="PS50041"/>
    </source>
</evidence>
<dbReference type="AlphaFoldDB" id="Q25459"/>
<feature type="domain" description="C-type lectin" evidence="3">
    <location>
        <begin position="35"/>
        <end position="151"/>
    </location>
</feature>
<sequence>MQRSEIVQAVTLLVVVFAITTGECTCPGNLDWQEYDGHCYWASTYQVRWNDAQLACQTVHPGAYLATIQSQLENAFISETVSNNRLWIGLNDIDLEGHYVWSNGEATDFTYWSSNNPNNWENQDCGVVNYDTVTGQWDDDDCNKNRNFLCKMPIIGCPPCGI</sequence>
<dbReference type="Pfam" id="PF00059">
    <property type="entry name" value="Lectin_C"/>
    <property type="match status" value="1"/>
</dbReference>
<evidence type="ECO:0000313" key="4">
    <source>
        <dbReference type="EMBL" id="BAA02555.1"/>
    </source>
</evidence>
<dbReference type="PIR" id="JC1503">
    <property type="entry name" value="LNRC1"/>
</dbReference>